<evidence type="ECO:0000259" key="2">
    <source>
        <dbReference type="PROSITE" id="PS50110"/>
    </source>
</evidence>
<dbReference type="Pfam" id="PF04397">
    <property type="entry name" value="LytTR"/>
    <property type="match status" value="1"/>
</dbReference>
<dbReference type="GO" id="GO:0000156">
    <property type="term" value="F:phosphorelay response regulator activity"/>
    <property type="evidence" value="ECO:0007669"/>
    <property type="project" value="InterPro"/>
</dbReference>
<dbReference type="PANTHER" id="PTHR37299">
    <property type="entry name" value="TRANSCRIPTIONAL REGULATOR-RELATED"/>
    <property type="match status" value="1"/>
</dbReference>
<feature type="domain" description="Response regulatory" evidence="2">
    <location>
        <begin position="2"/>
        <end position="115"/>
    </location>
</feature>
<keyword evidence="5" id="KW-1185">Reference proteome</keyword>
<evidence type="ECO:0000313" key="4">
    <source>
        <dbReference type="EMBL" id="SNS29101.1"/>
    </source>
</evidence>
<dbReference type="FunFam" id="3.40.50.2300:FF:000361">
    <property type="entry name" value="Two-component system response regulator"/>
    <property type="match status" value="1"/>
</dbReference>
<sequence>MNIFIVEDEAIAVERIQEMVRKVAPEANISGLADSIEESVQYLKEQPMPDLILMDIELVDGQSFEIFREVEITCPVIFTTAYDEFALQAFKVHSVDYLLKPIQLEDLQQSVDKFRQLKQVYGQKQALQVDELLLELRKSVAPASNLYREHFLVRQGQHLISISVEDIAYFYSEERITFLKTREGRSLALDYPLEEVEKQLDPKRFFRASRKYLIERRSIRQVYVHFNGKYKAELQPATKDELLVSRDRGPEFKKWLGA</sequence>
<protein>
    <submittedName>
        <fullName evidence="4">Two component transcriptional regulator, LytTR family</fullName>
    </submittedName>
</protein>
<proteinExistence type="predicted"/>
<name>A0A239DB75_9BACT</name>
<evidence type="ECO:0000313" key="5">
    <source>
        <dbReference type="Proteomes" id="UP000198432"/>
    </source>
</evidence>
<dbReference type="SMART" id="SM00448">
    <property type="entry name" value="REC"/>
    <property type="match status" value="1"/>
</dbReference>
<organism evidence="4 5">
    <name type="scientific">Pontibacter ummariensis</name>
    <dbReference type="NCBI Taxonomy" id="1610492"/>
    <lineage>
        <taxon>Bacteria</taxon>
        <taxon>Pseudomonadati</taxon>
        <taxon>Bacteroidota</taxon>
        <taxon>Cytophagia</taxon>
        <taxon>Cytophagales</taxon>
        <taxon>Hymenobacteraceae</taxon>
        <taxon>Pontibacter</taxon>
    </lineage>
</organism>
<dbReference type="InterPro" id="IPR046947">
    <property type="entry name" value="LytR-like"/>
</dbReference>
<dbReference type="Proteomes" id="UP000198432">
    <property type="component" value="Unassembled WGS sequence"/>
</dbReference>
<dbReference type="OrthoDB" id="646623at2"/>
<dbReference type="InterPro" id="IPR011006">
    <property type="entry name" value="CheY-like_superfamily"/>
</dbReference>
<evidence type="ECO:0000259" key="3">
    <source>
        <dbReference type="PROSITE" id="PS50930"/>
    </source>
</evidence>
<accession>A0A239DB75</accession>
<dbReference type="AlphaFoldDB" id="A0A239DB75"/>
<dbReference type="InterPro" id="IPR007492">
    <property type="entry name" value="LytTR_DNA-bd_dom"/>
</dbReference>
<dbReference type="SUPFAM" id="SSF52172">
    <property type="entry name" value="CheY-like"/>
    <property type="match status" value="1"/>
</dbReference>
<feature type="modified residue" description="4-aspartylphosphate" evidence="1">
    <location>
        <position position="55"/>
    </location>
</feature>
<evidence type="ECO:0000256" key="1">
    <source>
        <dbReference type="PROSITE-ProRule" id="PRU00169"/>
    </source>
</evidence>
<dbReference type="PROSITE" id="PS50930">
    <property type="entry name" value="HTH_LYTTR"/>
    <property type="match status" value="1"/>
</dbReference>
<dbReference type="EMBL" id="FZOQ01000004">
    <property type="protein sequence ID" value="SNS29101.1"/>
    <property type="molecule type" value="Genomic_DNA"/>
</dbReference>
<dbReference type="Gene3D" id="3.40.50.2300">
    <property type="match status" value="1"/>
</dbReference>
<dbReference type="Gene3D" id="2.40.50.1020">
    <property type="entry name" value="LytTr DNA-binding domain"/>
    <property type="match status" value="1"/>
</dbReference>
<dbReference type="RefSeq" id="WP_089318314.1">
    <property type="nucleotide sequence ID" value="NZ_FZOQ01000004.1"/>
</dbReference>
<dbReference type="SMART" id="SM00850">
    <property type="entry name" value="LytTR"/>
    <property type="match status" value="1"/>
</dbReference>
<feature type="domain" description="HTH LytTR-type" evidence="3">
    <location>
        <begin position="151"/>
        <end position="258"/>
    </location>
</feature>
<dbReference type="PROSITE" id="PS50110">
    <property type="entry name" value="RESPONSE_REGULATORY"/>
    <property type="match status" value="1"/>
</dbReference>
<keyword evidence="1" id="KW-0597">Phosphoprotein</keyword>
<dbReference type="Pfam" id="PF00072">
    <property type="entry name" value="Response_reg"/>
    <property type="match status" value="1"/>
</dbReference>
<reference evidence="5" key="1">
    <citation type="submission" date="2017-06" db="EMBL/GenBank/DDBJ databases">
        <authorList>
            <person name="Varghese N."/>
            <person name="Submissions S."/>
        </authorList>
    </citation>
    <scope>NUCLEOTIDE SEQUENCE [LARGE SCALE GENOMIC DNA]</scope>
    <source>
        <strain evidence="5">NKM1</strain>
    </source>
</reference>
<dbReference type="GO" id="GO:0003677">
    <property type="term" value="F:DNA binding"/>
    <property type="evidence" value="ECO:0007669"/>
    <property type="project" value="InterPro"/>
</dbReference>
<dbReference type="InterPro" id="IPR001789">
    <property type="entry name" value="Sig_transdc_resp-reg_receiver"/>
</dbReference>
<gene>
    <name evidence="4" type="ORF">SAMN06296052_104129</name>
</gene>
<dbReference type="PANTHER" id="PTHR37299:SF1">
    <property type="entry name" value="STAGE 0 SPORULATION PROTEIN A HOMOLOG"/>
    <property type="match status" value="1"/>
</dbReference>